<feature type="chain" id="PRO_5045090982" evidence="1">
    <location>
        <begin position="23"/>
        <end position="138"/>
    </location>
</feature>
<dbReference type="PROSITE" id="PS51257">
    <property type="entry name" value="PROKAR_LIPOPROTEIN"/>
    <property type="match status" value="1"/>
</dbReference>
<sequence length="138" mass="15482">MKNITSIIYILFSFLLIGCADAQQQNNTLEATAFSEKIKATPDAVVLDVRTPQEFAKGHLPSAINYDWNDKNFQSQVAALDKSKPLFVYCLSGGRSSKAAETLRSKGFKHVYELNGGIMKWRSAQLPEEKIIHQMLMN</sequence>
<evidence type="ECO:0000313" key="4">
    <source>
        <dbReference type="Proteomes" id="UP001202248"/>
    </source>
</evidence>
<evidence type="ECO:0000313" key="3">
    <source>
        <dbReference type="EMBL" id="MCH5600293.1"/>
    </source>
</evidence>
<dbReference type="PANTHER" id="PTHR45431">
    <property type="entry name" value="RHODANESE-LIKE DOMAIN-CONTAINING PROTEIN 15, CHLOROPLASTIC"/>
    <property type="match status" value="1"/>
</dbReference>
<dbReference type="PROSITE" id="PS50206">
    <property type="entry name" value="RHODANESE_3"/>
    <property type="match status" value="1"/>
</dbReference>
<protein>
    <submittedName>
        <fullName evidence="3">Rhodanese-like domain-containing protein</fullName>
    </submittedName>
</protein>
<dbReference type="Pfam" id="PF00581">
    <property type="entry name" value="Rhodanese"/>
    <property type="match status" value="1"/>
</dbReference>
<accession>A0ABS9SPF4</accession>
<dbReference type="RefSeq" id="WP_240832294.1">
    <property type="nucleotide sequence ID" value="NZ_JAKWBL010000004.1"/>
</dbReference>
<comment type="caution">
    <text evidence="3">The sequence shown here is derived from an EMBL/GenBank/DDBJ whole genome shotgun (WGS) entry which is preliminary data.</text>
</comment>
<reference evidence="3 4" key="1">
    <citation type="submission" date="2022-02" db="EMBL/GenBank/DDBJ databases">
        <authorList>
            <person name="Min J."/>
        </authorList>
    </citation>
    <scope>NUCLEOTIDE SEQUENCE [LARGE SCALE GENOMIC DNA]</scope>
    <source>
        <strain evidence="3 4">GR10-1</strain>
    </source>
</reference>
<dbReference type="EMBL" id="JAKWBL010000004">
    <property type="protein sequence ID" value="MCH5600293.1"/>
    <property type="molecule type" value="Genomic_DNA"/>
</dbReference>
<organism evidence="3 4">
    <name type="scientific">Niabella ginsengisoli</name>
    <dbReference type="NCBI Taxonomy" id="522298"/>
    <lineage>
        <taxon>Bacteria</taxon>
        <taxon>Pseudomonadati</taxon>
        <taxon>Bacteroidota</taxon>
        <taxon>Chitinophagia</taxon>
        <taxon>Chitinophagales</taxon>
        <taxon>Chitinophagaceae</taxon>
        <taxon>Niabella</taxon>
    </lineage>
</organism>
<evidence type="ECO:0000259" key="2">
    <source>
        <dbReference type="PROSITE" id="PS50206"/>
    </source>
</evidence>
<dbReference type="InterPro" id="IPR001763">
    <property type="entry name" value="Rhodanese-like_dom"/>
</dbReference>
<evidence type="ECO:0000256" key="1">
    <source>
        <dbReference type="SAM" id="SignalP"/>
    </source>
</evidence>
<gene>
    <name evidence="3" type="ORF">MKP09_21415</name>
</gene>
<dbReference type="Gene3D" id="3.40.250.10">
    <property type="entry name" value="Rhodanese-like domain"/>
    <property type="match status" value="1"/>
</dbReference>
<dbReference type="CDD" id="cd00158">
    <property type="entry name" value="RHOD"/>
    <property type="match status" value="1"/>
</dbReference>
<name>A0ABS9SPF4_9BACT</name>
<dbReference type="PANTHER" id="PTHR45431:SF3">
    <property type="entry name" value="RHODANESE-LIKE DOMAIN-CONTAINING PROTEIN 15, CHLOROPLASTIC"/>
    <property type="match status" value="1"/>
</dbReference>
<proteinExistence type="predicted"/>
<dbReference type="SMART" id="SM00450">
    <property type="entry name" value="RHOD"/>
    <property type="match status" value="1"/>
</dbReference>
<dbReference type="InterPro" id="IPR052367">
    <property type="entry name" value="Thiosulfate_ST/Rhodanese-like"/>
</dbReference>
<dbReference type="Proteomes" id="UP001202248">
    <property type="component" value="Unassembled WGS sequence"/>
</dbReference>
<dbReference type="SUPFAM" id="SSF52821">
    <property type="entry name" value="Rhodanese/Cell cycle control phosphatase"/>
    <property type="match status" value="1"/>
</dbReference>
<keyword evidence="4" id="KW-1185">Reference proteome</keyword>
<dbReference type="InterPro" id="IPR036873">
    <property type="entry name" value="Rhodanese-like_dom_sf"/>
</dbReference>
<feature type="domain" description="Rhodanese" evidence="2">
    <location>
        <begin position="40"/>
        <end position="130"/>
    </location>
</feature>
<feature type="signal peptide" evidence="1">
    <location>
        <begin position="1"/>
        <end position="22"/>
    </location>
</feature>
<keyword evidence="1" id="KW-0732">Signal</keyword>